<keyword evidence="5 10" id="KW-0812">Transmembrane</keyword>
<keyword evidence="2" id="KW-0813">Transport</keyword>
<name>A0ABU7U277_9PROT</name>
<evidence type="ECO:0000256" key="9">
    <source>
        <dbReference type="SAM" id="MobiDB-lite"/>
    </source>
</evidence>
<gene>
    <name evidence="12" type="ORF">DOFOFD_08095</name>
</gene>
<evidence type="ECO:0000256" key="5">
    <source>
        <dbReference type="ARBA" id="ARBA00022692"/>
    </source>
</evidence>
<dbReference type="InterPro" id="IPR038770">
    <property type="entry name" value="Na+/solute_symporter_sf"/>
</dbReference>
<feature type="transmembrane region" description="Helical" evidence="10">
    <location>
        <begin position="118"/>
        <end position="140"/>
    </location>
</feature>
<dbReference type="RefSeq" id="WP_394819849.1">
    <property type="nucleotide sequence ID" value="NZ_JAWJZY010000003.1"/>
</dbReference>
<dbReference type="EMBL" id="JAWJZY010000003">
    <property type="protein sequence ID" value="MEE8658970.1"/>
    <property type="molecule type" value="Genomic_DNA"/>
</dbReference>
<reference evidence="12 13" key="1">
    <citation type="submission" date="2023-10" db="EMBL/GenBank/DDBJ databases">
        <title>Sorlinia euscelidii gen. nov., sp. nov., an acetic acid bacteria isolated from the gut of Euscelidius variegatus emitter.</title>
        <authorList>
            <person name="Michoud G."/>
            <person name="Marasco R."/>
            <person name="Seferji K."/>
            <person name="Gonella E."/>
            <person name="Garuglieri E."/>
            <person name="Alma A."/>
            <person name="Mapelli F."/>
            <person name="Borin S."/>
            <person name="Daffonchio D."/>
            <person name="Crotti E."/>
        </authorList>
    </citation>
    <scope>NUCLEOTIDE SEQUENCE [LARGE SCALE GENOMIC DNA]</scope>
    <source>
        <strain evidence="12 13">EV16P</strain>
    </source>
</reference>
<evidence type="ECO:0000256" key="1">
    <source>
        <dbReference type="ARBA" id="ARBA00004651"/>
    </source>
</evidence>
<dbReference type="PANTHER" id="PTHR32507">
    <property type="entry name" value="NA(+)/H(+) ANTIPORTER 1"/>
    <property type="match status" value="1"/>
</dbReference>
<dbReference type="Gene3D" id="1.20.1530.20">
    <property type="match status" value="1"/>
</dbReference>
<feature type="transmembrane region" description="Helical" evidence="10">
    <location>
        <begin position="160"/>
        <end position="180"/>
    </location>
</feature>
<dbReference type="InterPro" id="IPR006153">
    <property type="entry name" value="Cation/H_exchanger_TM"/>
</dbReference>
<keyword evidence="6 10" id="KW-1133">Transmembrane helix</keyword>
<evidence type="ECO:0000256" key="10">
    <source>
        <dbReference type="SAM" id="Phobius"/>
    </source>
</evidence>
<evidence type="ECO:0000256" key="2">
    <source>
        <dbReference type="ARBA" id="ARBA00022448"/>
    </source>
</evidence>
<proteinExistence type="predicted"/>
<feature type="region of interest" description="Disordered" evidence="9">
    <location>
        <begin position="604"/>
        <end position="628"/>
    </location>
</feature>
<comment type="caution">
    <text evidence="12">The sequence shown here is derived from an EMBL/GenBank/DDBJ whole genome shotgun (WGS) entry which is preliminary data.</text>
</comment>
<keyword evidence="7" id="KW-0406">Ion transport</keyword>
<keyword evidence="8 10" id="KW-0472">Membrane</keyword>
<sequence>MATAILIGLCLTLGAGVAAQWVAWRFKLPAIVILFCLGLAFGPGLGVLHPSESLGWLFRPLVSSLVAIIVFEGGLLLDFRQLQKAGDGVKRLIFLALPLSWGLGWAAAYEVGKMDWEVAALFGAIITVTGPTVVLPLLRLNKLSTRVAAFLRWEAIINDPIGAILAAVVLQIVVAPVPIGTQGFLRLTLPDLLASSALSVAAGILPAYGVRALFVRDLMPETLKTPLLLTLALLIFALCTTFMEGAGLIGATVFGMALTNLHVPGMAQLRRVKEALVSLVVAVLFILMTADLQRDVLTRLSFSIVALMLTVLFVVRPVAILLSTIRSDLTWQERLFVAWIAPRGIVAAAVAGAAGLRIADSGYSSADVIMPAIFAIIGGTMIFHGFSLRPLARVLGLTLSNEPVLMLVGASPWVSNLAATVHREKLPVLLVDYRSTALMPAARNGVPTLRAEVLSPFGQEALEERPGDYLIAATPDAIYNGLICAHLAPDMGRQRVFQISPGVSRMDFHHGLSRDARGRLMGEPSWNYSLFETLYKKNWRFRCFIVDEALLPSIGVNTERLDLFYVKKGVSITIYSTEDGPKLKPGTGDLLFSFVPQNILSAEEILDPPSTSEEMRGGSGAQDEGASS</sequence>
<evidence type="ECO:0000259" key="11">
    <source>
        <dbReference type="Pfam" id="PF00999"/>
    </source>
</evidence>
<organism evidence="12 13">
    <name type="scientific">Sorlinia euscelidii</name>
    <dbReference type="NCBI Taxonomy" id="3081148"/>
    <lineage>
        <taxon>Bacteria</taxon>
        <taxon>Pseudomonadati</taxon>
        <taxon>Pseudomonadota</taxon>
        <taxon>Alphaproteobacteria</taxon>
        <taxon>Acetobacterales</taxon>
        <taxon>Acetobacteraceae</taxon>
        <taxon>Sorlinia</taxon>
    </lineage>
</organism>
<feature type="transmembrane region" description="Helical" evidence="10">
    <location>
        <begin position="275"/>
        <end position="294"/>
    </location>
</feature>
<evidence type="ECO:0000256" key="7">
    <source>
        <dbReference type="ARBA" id="ARBA00023065"/>
    </source>
</evidence>
<comment type="subcellular location">
    <subcellularLocation>
        <location evidence="1">Cell membrane</location>
        <topology evidence="1">Multi-pass membrane protein</topology>
    </subcellularLocation>
</comment>
<evidence type="ECO:0000256" key="8">
    <source>
        <dbReference type="ARBA" id="ARBA00023136"/>
    </source>
</evidence>
<evidence type="ECO:0000256" key="3">
    <source>
        <dbReference type="ARBA" id="ARBA00022449"/>
    </source>
</evidence>
<feature type="transmembrane region" description="Helical" evidence="10">
    <location>
        <begin position="227"/>
        <end position="254"/>
    </location>
</feature>
<protein>
    <submittedName>
        <fullName evidence="12">Sodium:proton antiporter</fullName>
    </submittedName>
</protein>
<keyword evidence="3" id="KW-0050">Antiport</keyword>
<evidence type="ECO:0000256" key="4">
    <source>
        <dbReference type="ARBA" id="ARBA00022475"/>
    </source>
</evidence>
<feature type="transmembrane region" description="Helical" evidence="10">
    <location>
        <begin position="335"/>
        <end position="356"/>
    </location>
</feature>
<evidence type="ECO:0000256" key="6">
    <source>
        <dbReference type="ARBA" id="ARBA00022989"/>
    </source>
</evidence>
<keyword evidence="13" id="KW-1185">Reference proteome</keyword>
<feature type="transmembrane region" description="Helical" evidence="10">
    <location>
        <begin position="92"/>
        <end position="111"/>
    </location>
</feature>
<feature type="transmembrane region" description="Helical" evidence="10">
    <location>
        <begin position="192"/>
        <end position="215"/>
    </location>
</feature>
<feature type="transmembrane region" description="Helical" evidence="10">
    <location>
        <begin position="28"/>
        <end position="49"/>
    </location>
</feature>
<evidence type="ECO:0000313" key="12">
    <source>
        <dbReference type="EMBL" id="MEE8658970.1"/>
    </source>
</evidence>
<feature type="domain" description="Cation/H+ exchanger transmembrane" evidence="11">
    <location>
        <begin position="22"/>
        <end position="393"/>
    </location>
</feature>
<dbReference type="PANTHER" id="PTHR32507:SF0">
    <property type="entry name" value="NA(+)_H(+) ANTIPORTER 2-RELATED"/>
    <property type="match status" value="1"/>
</dbReference>
<keyword evidence="4" id="KW-1003">Cell membrane</keyword>
<evidence type="ECO:0000313" key="13">
    <source>
        <dbReference type="Proteomes" id="UP001312908"/>
    </source>
</evidence>
<feature type="transmembrane region" description="Helical" evidence="10">
    <location>
        <begin position="300"/>
        <end position="323"/>
    </location>
</feature>
<dbReference type="Proteomes" id="UP001312908">
    <property type="component" value="Unassembled WGS sequence"/>
</dbReference>
<dbReference type="Pfam" id="PF00999">
    <property type="entry name" value="Na_H_Exchanger"/>
    <property type="match status" value="1"/>
</dbReference>
<feature type="transmembrane region" description="Helical" evidence="10">
    <location>
        <begin position="368"/>
        <end position="386"/>
    </location>
</feature>
<accession>A0ABU7U277</accession>
<feature type="transmembrane region" description="Helical" evidence="10">
    <location>
        <begin position="56"/>
        <end position="77"/>
    </location>
</feature>